<keyword evidence="2" id="KW-0378">Hydrolase</keyword>
<feature type="domain" description="AB hydrolase-1" evidence="1">
    <location>
        <begin position="56"/>
        <end position="293"/>
    </location>
</feature>
<proteinExistence type="predicted"/>
<dbReference type="InterPro" id="IPR000073">
    <property type="entry name" value="AB_hydrolase_1"/>
</dbReference>
<dbReference type="RefSeq" id="WP_163612369.1">
    <property type="nucleotide sequence ID" value="NZ_JAAGWB010000051.1"/>
</dbReference>
<keyword evidence="4" id="KW-1185">Reference proteome</keyword>
<evidence type="ECO:0000313" key="3">
    <source>
        <dbReference type="EMBL" id="NEN52690.1"/>
    </source>
</evidence>
<accession>A0A6P0EVW3</accession>
<dbReference type="SUPFAM" id="SSF53474">
    <property type="entry name" value="alpha/beta-Hydrolases"/>
    <property type="match status" value="1"/>
</dbReference>
<comment type="caution">
    <text evidence="2">The sequence shown here is derived from an EMBL/GenBank/DDBJ whole genome shotgun (WGS) entry which is preliminary data.</text>
</comment>
<gene>
    <name evidence="3" type="ORF">G3R41_17415</name>
    <name evidence="2" type="ORF">GCU67_16765</name>
</gene>
<sequence length="317" mass="32081">MVSPGGSAPAPSDDPVIAAAGALGQLTGHTAATVTLPGAVGELAALDTGGVGPTALLVPGFTGSKEDFAPLLDPLADAGLRAVAVDQRGQHESAGPDDETRYSVDDLATDLVAVGRALRAQGSGPLHLLGHSFGGLVARAAVLAEPGLFDTLTLLDSGPAEITGPSTELITHLAPLLDVGGTDLLAHTLGELWATDPVRAVTPAETTAFRLDVVRRSTPAGLRGMSQALVTEPDRVAELAATGVPVLVAHGVADDAWTPAAQADMAVRLDARHAVIPQARHSPAVENPDSTVDVLLSFWTGTPAPAPRDEQTVGAQS</sequence>
<dbReference type="Pfam" id="PF12697">
    <property type="entry name" value="Abhydrolase_6"/>
    <property type="match status" value="1"/>
</dbReference>
<reference evidence="3 5" key="2">
    <citation type="submission" date="2020-02" db="EMBL/GenBank/DDBJ databases">
        <title>The WGS of Modestobacter muralis DSM 100205.</title>
        <authorList>
            <person name="Jiang Z."/>
        </authorList>
    </citation>
    <scope>NUCLEOTIDE SEQUENCE [LARGE SCALE GENOMIC DNA]</scope>
    <source>
        <strain evidence="3 5">DSM 100205</strain>
    </source>
</reference>
<reference evidence="2 4" key="1">
    <citation type="submission" date="2020-01" db="EMBL/GenBank/DDBJ databases">
        <title>the WGS Modestobacter muralis CPCC 204518.</title>
        <authorList>
            <person name="Jiang Z."/>
        </authorList>
    </citation>
    <scope>NUCLEOTIDE SEQUENCE [LARGE SCALE GENOMIC DNA]</scope>
    <source>
        <strain evidence="2 4">DSM 100205</strain>
    </source>
</reference>
<dbReference type="Proteomes" id="UP000468828">
    <property type="component" value="Unassembled WGS sequence"/>
</dbReference>
<dbReference type="EMBL" id="JAAGWB010000051">
    <property type="protein sequence ID" value="NEN52690.1"/>
    <property type="molecule type" value="Genomic_DNA"/>
</dbReference>
<dbReference type="AlphaFoldDB" id="A0A6P0EVW3"/>
<organism evidence="2 4">
    <name type="scientific">Modestobacter muralis</name>
    <dbReference type="NCBI Taxonomy" id="1608614"/>
    <lineage>
        <taxon>Bacteria</taxon>
        <taxon>Bacillati</taxon>
        <taxon>Actinomycetota</taxon>
        <taxon>Actinomycetes</taxon>
        <taxon>Geodermatophilales</taxon>
        <taxon>Geodermatophilaceae</taxon>
        <taxon>Modestobacter</taxon>
    </lineage>
</organism>
<dbReference type="Gene3D" id="3.40.50.1820">
    <property type="entry name" value="alpha/beta hydrolase"/>
    <property type="match status" value="1"/>
</dbReference>
<name>A0A6P0EVW3_9ACTN</name>
<evidence type="ECO:0000313" key="2">
    <source>
        <dbReference type="EMBL" id="NEK95802.1"/>
    </source>
</evidence>
<protein>
    <submittedName>
        <fullName evidence="2">Alpha/beta hydrolase</fullName>
    </submittedName>
</protein>
<dbReference type="Proteomes" id="UP000471152">
    <property type="component" value="Unassembled WGS sequence"/>
</dbReference>
<dbReference type="InterPro" id="IPR029058">
    <property type="entry name" value="AB_hydrolase_fold"/>
</dbReference>
<dbReference type="InterPro" id="IPR050471">
    <property type="entry name" value="AB_hydrolase"/>
</dbReference>
<evidence type="ECO:0000313" key="4">
    <source>
        <dbReference type="Proteomes" id="UP000468828"/>
    </source>
</evidence>
<evidence type="ECO:0000259" key="1">
    <source>
        <dbReference type="Pfam" id="PF12697"/>
    </source>
</evidence>
<evidence type="ECO:0000313" key="5">
    <source>
        <dbReference type="Proteomes" id="UP000471152"/>
    </source>
</evidence>
<dbReference type="PANTHER" id="PTHR43433:SF5">
    <property type="entry name" value="AB HYDROLASE-1 DOMAIN-CONTAINING PROTEIN"/>
    <property type="match status" value="1"/>
</dbReference>
<dbReference type="GO" id="GO:0004806">
    <property type="term" value="F:triacylglycerol lipase activity"/>
    <property type="evidence" value="ECO:0007669"/>
    <property type="project" value="TreeGrafter"/>
</dbReference>
<dbReference type="PANTHER" id="PTHR43433">
    <property type="entry name" value="HYDROLASE, ALPHA/BETA FOLD FAMILY PROTEIN"/>
    <property type="match status" value="1"/>
</dbReference>
<dbReference type="GO" id="GO:0046503">
    <property type="term" value="P:glycerolipid catabolic process"/>
    <property type="evidence" value="ECO:0007669"/>
    <property type="project" value="TreeGrafter"/>
</dbReference>
<dbReference type="EMBL" id="JAAGWH010000049">
    <property type="protein sequence ID" value="NEK95802.1"/>
    <property type="molecule type" value="Genomic_DNA"/>
</dbReference>